<sequence length="88" mass="9908">MKSQTSWLKQSVQEFFGNYNWLGKPLEIETGYVNGKLLSFTMPVSEFFRAISWEGVPEVGAMPPPPPLPVIVVNESAEVTIDDLFDLF</sequence>
<comment type="caution">
    <text evidence="1">The sequence shown here is derived from an EMBL/GenBank/DDBJ whole genome shotgun (WGS) entry which is preliminary data.</text>
</comment>
<protein>
    <submittedName>
        <fullName evidence="1">Uncharacterized protein</fullName>
    </submittedName>
</protein>
<dbReference type="Proteomes" id="UP001384579">
    <property type="component" value="Unassembled WGS sequence"/>
</dbReference>
<reference evidence="1 2" key="1">
    <citation type="journal article" date="2020" name="Harmful Algae">
        <title>Molecular and morphological characterization of a novel dihydroanatoxin-a producing Microcoleus species (cyanobacteria) from the Russian River, California, USA.</title>
        <authorList>
            <person name="Conklin K.Y."/>
            <person name="Stancheva R."/>
            <person name="Otten T.G."/>
            <person name="Fadness R."/>
            <person name="Boyer G.L."/>
            <person name="Read B."/>
            <person name="Zhang X."/>
            <person name="Sheath R.G."/>
        </authorList>
    </citation>
    <scope>NUCLEOTIDE SEQUENCE [LARGE SCALE GENOMIC DNA]</scope>
    <source>
        <strain evidence="1 2">PTRS2</strain>
    </source>
</reference>
<evidence type="ECO:0000313" key="1">
    <source>
        <dbReference type="EMBL" id="MEK0186575.1"/>
    </source>
</evidence>
<gene>
    <name evidence="1" type="ORF">WMG39_17210</name>
</gene>
<accession>A0ABU8YQE9</accession>
<dbReference type="EMBL" id="JBBLXS010000232">
    <property type="protein sequence ID" value="MEK0186575.1"/>
    <property type="molecule type" value="Genomic_DNA"/>
</dbReference>
<evidence type="ECO:0000313" key="2">
    <source>
        <dbReference type="Proteomes" id="UP001384579"/>
    </source>
</evidence>
<organism evidence="1 2">
    <name type="scientific">Microcoleus anatoxicus PTRS2</name>
    <dbReference type="NCBI Taxonomy" id="2705321"/>
    <lineage>
        <taxon>Bacteria</taxon>
        <taxon>Bacillati</taxon>
        <taxon>Cyanobacteriota</taxon>
        <taxon>Cyanophyceae</taxon>
        <taxon>Oscillatoriophycideae</taxon>
        <taxon>Oscillatoriales</taxon>
        <taxon>Microcoleaceae</taxon>
        <taxon>Microcoleus</taxon>
        <taxon>Microcoleus anatoxicus</taxon>
    </lineage>
</organism>
<keyword evidence="2" id="KW-1185">Reference proteome</keyword>
<dbReference type="RefSeq" id="WP_340525352.1">
    <property type="nucleotide sequence ID" value="NZ_JBBLXS010000232.1"/>
</dbReference>
<name>A0ABU8YQE9_9CYAN</name>
<proteinExistence type="predicted"/>